<dbReference type="PANTHER" id="PTHR42778:SF1">
    <property type="entry name" value="2-AMINOETHYLPHOSPHONATE--PYRUVATE TRANSAMINASE"/>
    <property type="match status" value="1"/>
</dbReference>
<evidence type="ECO:0000313" key="12">
    <source>
        <dbReference type="Proteomes" id="UP000616608"/>
    </source>
</evidence>
<protein>
    <recommendedName>
        <fullName evidence="7">2-aminoethylphosphonate--pyruvate transaminase</fullName>
        <ecNumber evidence="7">2.6.1.37</ecNumber>
    </recommendedName>
    <alternativeName>
        <fullName evidence="7">2-aminoethylphosphonate aminotransferase</fullName>
    </alternativeName>
    <alternativeName>
        <fullName evidence="7">AEP transaminase</fullName>
        <shortName evidence="7">AEPT</shortName>
    </alternativeName>
</protein>
<comment type="function">
    <text evidence="7">Involved in phosphonate degradation.</text>
</comment>
<dbReference type="EMBL" id="BMJT01000004">
    <property type="protein sequence ID" value="GGG20554.1"/>
    <property type="molecule type" value="Genomic_DNA"/>
</dbReference>
<sequence length="362" mass="40982">MTYKLLTPGPLTTTMSVKETMLQDRCTWDDEYKALTQSIRQNLLEVALVSSDTYTAVLMQGSGSFTVESVLTTAVGAEDHILFITNGAYGERMTQIAQTIDLNYTVYAVPYNEVPTKEQVTQLLQQNDHITHVAMVHCETTTGILNPIEEMGSVVAAFNKVFIVDAMSSFGGVPIDFEKCHIDYLVSSANKCIEGVPGFGFVIAKRAVLQQTAHQARSVALDLYDQWRVMEIDGKWRFTSPTHVVAAFAQALQELQQEGGVEARYQRYKENNALLRKEMARYHFHPYIEPTYQSPIITTFLFPHAHFDFQAFYHEMKANGFVLYPGKLTEVDTFRVGNIGDVHKEDMQRLMLSVKKYMEVVQ</sequence>
<gene>
    <name evidence="7 11" type="primary">phnW</name>
    <name evidence="11" type="ORF">GCM10007425_13740</name>
</gene>
<organism evidence="11 12">
    <name type="scientific">Lysinibacillus alkalisoli</name>
    <dbReference type="NCBI Taxonomy" id="1911548"/>
    <lineage>
        <taxon>Bacteria</taxon>
        <taxon>Bacillati</taxon>
        <taxon>Bacillota</taxon>
        <taxon>Bacilli</taxon>
        <taxon>Bacillales</taxon>
        <taxon>Bacillaceae</taxon>
        <taxon>Lysinibacillus</taxon>
    </lineage>
</organism>
<comment type="similarity">
    <text evidence="7">Belongs to the class-V pyridoxal-phosphate-dependent aminotransferase family. PhnW subfamily.</text>
</comment>
<dbReference type="PANTHER" id="PTHR42778">
    <property type="entry name" value="2-AMINOETHYLPHOSPHONATE--PYRUVATE TRANSAMINASE"/>
    <property type="match status" value="1"/>
</dbReference>
<evidence type="ECO:0000256" key="4">
    <source>
        <dbReference type="ARBA" id="ARBA00022898"/>
    </source>
</evidence>
<keyword evidence="3 7" id="KW-0808">Transferase</keyword>
<evidence type="ECO:0000256" key="6">
    <source>
        <dbReference type="ARBA" id="ARBA00049460"/>
    </source>
</evidence>
<evidence type="ECO:0000256" key="9">
    <source>
        <dbReference type="PIRSR" id="PIRSR000524-50"/>
    </source>
</evidence>
<dbReference type="InterPro" id="IPR024169">
    <property type="entry name" value="SP_NH2Trfase/AEP_transaminase"/>
</dbReference>
<feature type="modified residue" description="N6-(pyridoxal phosphate)lysine" evidence="7 9">
    <location>
        <position position="191"/>
    </location>
</feature>
<feature type="domain" description="Aminotransferase class V" evidence="10">
    <location>
        <begin position="54"/>
        <end position="306"/>
    </location>
</feature>
<keyword evidence="5 7" id="KW-0670">Pyruvate</keyword>
<dbReference type="InterPro" id="IPR015422">
    <property type="entry name" value="PyrdxlP-dep_Trfase_small"/>
</dbReference>
<dbReference type="HAMAP" id="MF_01376">
    <property type="entry name" value="PhnW_aminotrans_5"/>
    <property type="match status" value="1"/>
</dbReference>
<dbReference type="Pfam" id="PF00266">
    <property type="entry name" value="Aminotran_5"/>
    <property type="match status" value="1"/>
</dbReference>
<keyword evidence="2 7" id="KW-0032">Aminotransferase</keyword>
<keyword evidence="12" id="KW-1185">Reference proteome</keyword>
<dbReference type="InterPro" id="IPR000192">
    <property type="entry name" value="Aminotrans_V_dom"/>
</dbReference>
<evidence type="ECO:0000256" key="1">
    <source>
        <dbReference type="ARBA" id="ARBA00001933"/>
    </source>
</evidence>
<evidence type="ECO:0000256" key="3">
    <source>
        <dbReference type="ARBA" id="ARBA00022679"/>
    </source>
</evidence>
<accession>A0A917G332</accession>
<dbReference type="InterPro" id="IPR015424">
    <property type="entry name" value="PyrdxlP-dep_Trfase"/>
</dbReference>
<evidence type="ECO:0000256" key="7">
    <source>
        <dbReference type="HAMAP-Rule" id="MF_01376"/>
    </source>
</evidence>
<feature type="binding site" evidence="8">
    <location>
        <position position="335"/>
    </location>
    <ligand>
        <name>substrate</name>
    </ligand>
</feature>
<dbReference type="Gene3D" id="3.90.1150.10">
    <property type="entry name" value="Aspartate Aminotransferase, domain 1"/>
    <property type="match status" value="1"/>
</dbReference>
<comment type="subunit">
    <text evidence="7">Homodimer.</text>
</comment>
<dbReference type="GO" id="GO:0019700">
    <property type="term" value="P:organic phosphonate catabolic process"/>
    <property type="evidence" value="ECO:0007669"/>
    <property type="project" value="UniProtKB-UniRule"/>
</dbReference>
<dbReference type="PIRSF" id="PIRSF000524">
    <property type="entry name" value="SPT"/>
    <property type="match status" value="1"/>
</dbReference>
<comment type="caution">
    <text evidence="11">The sequence shown here is derived from an EMBL/GenBank/DDBJ whole genome shotgun (WGS) entry which is preliminary data.</text>
</comment>
<dbReference type="NCBIfam" id="TIGR03301">
    <property type="entry name" value="PhnW-AepZ"/>
    <property type="match status" value="1"/>
</dbReference>
<dbReference type="InterPro" id="IPR012703">
    <property type="entry name" value="NH2EtPonate_pyrv_transaminase"/>
</dbReference>
<dbReference type="AlphaFoldDB" id="A0A917G332"/>
<evidence type="ECO:0000256" key="2">
    <source>
        <dbReference type="ARBA" id="ARBA00022576"/>
    </source>
</evidence>
<dbReference type="NCBIfam" id="NF010006">
    <property type="entry name" value="PRK13479.1"/>
    <property type="match status" value="1"/>
</dbReference>
<dbReference type="InterPro" id="IPR015421">
    <property type="entry name" value="PyrdxlP-dep_Trfase_major"/>
</dbReference>
<dbReference type="GO" id="GO:0047304">
    <property type="term" value="F:2-aminoethylphosphonate-pyruvate transaminase activity"/>
    <property type="evidence" value="ECO:0007669"/>
    <property type="project" value="UniProtKB-UniRule"/>
</dbReference>
<dbReference type="NCBIfam" id="TIGR02326">
    <property type="entry name" value="transamin_PhnW"/>
    <property type="match status" value="1"/>
</dbReference>
<proteinExistence type="inferred from homology"/>
<name>A0A917G332_9BACI</name>
<dbReference type="Gene3D" id="3.40.640.10">
    <property type="entry name" value="Type I PLP-dependent aspartate aminotransferase-like (Major domain)"/>
    <property type="match status" value="1"/>
</dbReference>
<comment type="catalytic activity">
    <reaction evidence="6 7">
        <text>(2-aminoethyl)phosphonate + pyruvate = phosphonoacetaldehyde + L-alanine</text>
        <dbReference type="Rhea" id="RHEA:17021"/>
        <dbReference type="ChEBI" id="CHEBI:15361"/>
        <dbReference type="ChEBI" id="CHEBI:57418"/>
        <dbReference type="ChEBI" id="CHEBI:57972"/>
        <dbReference type="ChEBI" id="CHEBI:58383"/>
        <dbReference type="EC" id="2.6.1.37"/>
    </reaction>
</comment>
<keyword evidence="4 7" id="KW-0663">Pyridoxal phosphate</keyword>
<dbReference type="Proteomes" id="UP000616608">
    <property type="component" value="Unassembled WGS sequence"/>
</dbReference>
<evidence type="ECO:0000259" key="10">
    <source>
        <dbReference type="Pfam" id="PF00266"/>
    </source>
</evidence>
<evidence type="ECO:0000256" key="8">
    <source>
        <dbReference type="PIRSR" id="PIRSR000524-1"/>
    </source>
</evidence>
<reference evidence="11" key="1">
    <citation type="journal article" date="2014" name="Int. J. Syst. Evol. Microbiol.">
        <title>Complete genome sequence of Corynebacterium casei LMG S-19264T (=DSM 44701T), isolated from a smear-ripened cheese.</title>
        <authorList>
            <consortium name="US DOE Joint Genome Institute (JGI-PGF)"/>
            <person name="Walter F."/>
            <person name="Albersmeier A."/>
            <person name="Kalinowski J."/>
            <person name="Ruckert C."/>
        </authorList>
    </citation>
    <scope>NUCLEOTIDE SEQUENCE</scope>
    <source>
        <strain evidence="11">CGMCC 1.15760</strain>
    </source>
</reference>
<evidence type="ECO:0000313" key="11">
    <source>
        <dbReference type="EMBL" id="GGG20554.1"/>
    </source>
</evidence>
<reference evidence="11" key="2">
    <citation type="submission" date="2020-09" db="EMBL/GenBank/DDBJ databases">
        <authorList>
            <person name="Sun Q."/>
            <person name="Zhou Y."/>
        </authorList>
    </citation>
    <scope>NUCLEOTIDE SEQUENCE</scope>
    <source>
        <strain evidence="11">CGMCC 1.15760</strain>
    </source>
</reference>
<dbReference type="EC" id="2.6.1.37" evidence="7"/>
<comment type="cofactor">
    <cofactor evidence="1 7 9">
        <name>pyridoxal 5'-phosphate</name>
        <dbReference type="ChEBI" id="CHEBI:597326"/>
    </cofactor>
</comment>
<evidence type="ECO:0000256" key="5">
    <source>
        <dbReference type="ARBA" id="ARBA00023317"/>
    </source>
</evidence>
<dbReference type="SUPFAM" id="SSF53383">
    <property type="entry name" value="PLP-dependent transferases"/>
    <property type="match status" value="1"/>
</dbReference>